<keyword evidence="2" id="KW-0732">Signal</keyword>
<sequence>MSRCHIASCIIFVAAAGLAGGQNTLTLDPFSPVPIGEFQSTDQQENFANYWSSLVFEFKDVFKAKGFAMKDFRGKRVIHTFSVAPDKNSTFLHEVRINGTVYKQSIEFQLGVESSGVFRDITFKYRYYFVPGEGLHVDYNIPPENPMTLAYVYAPEPHLDGDGLILFYKIGDITARRWYKRTTSSNPAGPPATSTGSSASSSKSL</sequence>
<name>A0A1D1V770_RAMVA</name>
<evidence type="ECO:0000256" key="2">
    <source>
        <dbReference type="SAM" id="SignalP"/>
    </source>
</evidence>
<dbReference type="Proteomes" id="UP000186922">
    <property type="component" value="Unassembled WGS sequence"/>
</dbReference>
<accession>A0A1D1V770</accession>
<feature type="compositionally biased region" description="Low complexity" evidence="1">
    <location>
        <begin position="191"/>
        <end position="205"/>
    </location>
</feature>
<keyword evidence="4" id="KW-1185">Reference proteome</keyword>
<gene>
    <name evidence="3" type="primary">RvY_07120-1</name>
    <name evidence="3" type="synonym">RvY_07120.1</name>
    <name evidence="3" type="ORF">RvY_07120</name>
</gene>
<dbReference type="EMBL" id="BDGG01000003">
    <property type="protein sequence ID" value="GAU95517.1"/>
    <property type="molecule type" value="Genomic_DNA"/>
</dbReference>
<comment type="caution">
    <text evidence="3">The sequence shown here is derived from an EMBL/GenBank/DDBJ whole genome shotgun (WGS) entry which is preliminary data.</text>
</comment>
<proteinExistence type="predicted"/>
<dbReference type="OrthoDB" id="10537685at2759"/>
<evidence type="ECO:0000313" key="4">
    <source>
        <dbReference type="Proteomes" id="UP000186922"/>
    </source>
</evidence>
<evidence type="ECO:0000256" key="1">
    <source>
        <dbReference type="SAM" id="MobiDB-lite"/>
    </source>
</evidence>
<feature type="region of interest" description="Disordered" evidence="1">
    <location>
        <begin position="182"/>
        <end position="205"/>
    </location>
</feature>
<organism evidence="3 4">
    <name type="scientific">Ramazzottius varieornatus</name>
    <name type="common">Water bear</name>
    <name type="synonym">Tardigrade</name>
    <dbReference type="NCBI Taxonomy" id="947166"/>
    <lineage>
        <taxon>Eukaryota</taxon>
        <taxon>Metazoa</taxon>
        <taxon>Ecdysozoa</taxon>
        <taxon>Tardigrada</taxon>
        <taxon>Eutardigrada</taxon>
        <taxon>Parachela</taxon>
        <taxon>Hypsibioidea</taxon>
        <taxon>Ramazzottiidae</taxon>
        <taxon>Ramazzottius</taxon>
    </lineage>
</organism>
<feature type="signal peptide" evidence="2">
    <location>
        <begin position="1"/>
        <end position="21"/>
    </location>
</feature>
<protein>
    <submittedName>
        <fullName evidence="3">Uncharacterized protein</fullName>
    </submittedName>
</protein>
<evidence type="ECO:0000313" key="3">
    <source>
        <dbReference type="EMBL" id="GAU95517.1"/>
    </source>
</evidence>
<reference evidence="3 4" key="1">
    <citation type="journal article" date="2016" name="Nat. Commun.">
        <title>Extremotolerant tardigrade genome and improved radiotolerance of human cultured cells by tardigrade-unique protein.</title>
        <authorList>
            <person name="Hashimoto T."/>
            <person name="Horikawa D.D."/>
            <person name="Saito Y."/>
            <person name="Kuwahara H."/>
            <person name="Kozuka-Hata H."/>
            <person name="Shin-I T."/>
            <person name="Minakuchi Y."/>
            <person name="Ohishi K."/>
            <person name="Motoyama A."/>
            <person name="Aizu T."/>
            <person name="Enomoto A."/>
            <person name="Kondo K."/>
            <person name="Tanaka S."/>
            <person name="Hara Y."/>
            <person name="Koshikawa S."/>
            <person name="Sagara H."/>
            <person name="Miura T."/>
            <person name="Yokobori S."/>
            <person name="Miyagawa K."/>
            <person name="Suzuki Y."/>
            <person name="Kubo T."/>
            <person name="Oyama M."/>
            <person name="Kohara Y."/>
            <person name="Fujiyama A."/>
            <person name="Arakawa K."/>
            <person name="Katayama T."/>
            <person name="Toyoda A."/>
            <person name="Kunieda T."/>
        </authorList>
    </citation>
    <scope>NUCLEOTIDE SEQUENCE [LARGE SCALE GENOMIC DNA]</scope>
    <source>
        <strain evidence="3 4">YOKOZUNA-1</strain>
    </source>
</reference>
<dbReference type="AlphaFoldDB" id="A0A1D1V770"/>
<feature type="chain" id="PRO_5008898099" evidence="2">
    <location>
        <begin position="22"/>
        <end position="205"/>
    </location>
</feature>